<organism evidence="4 5">
    <name type="scientific">Pseudomonas putida</name>
    <name type="common">Arthrobacter siderocapsulatus</name>
    <dbReference type="NCBI Taxonomy" id="303"/>
    <lineage>
        <taxon>Bacteria</taxon>
        <taxon>Pseudomonadati</taxon>
        <taxon>Pseudomonadota</taxon>
        <taxon>Gammaproteobacteria</taxon>
        <taxon>Pseudomonadales</taxon>
        <taxon>Pseudomonadaceae</taxon>
        <taxon>Pseudomonas</taxon>
    </lineage>
</organism>
<evidence type="ECO:0000256" key="1">
    <source>
        <dbReference type="ARBA" id="ARBA00010515"/>
    </source>
</evidence>
<comment type="similarity">
    <text evidence="1">Belongs to the 'GDXG' lipolytic enzyme family.</text>
</comment>
<gene>
    <name evidence="4" type="ORF">H4C47_02055</name>
</gene>
<evidence type="ECO:0000256" key="2">
    <source>
        <dbReference type="ARBA" id="ARBA00022801"/>
    </source>
</evidence>
<keyword evidence="2 4" id="KW-0378">Hydrolase</keyword>
<dbReference type="PROSITE" id="PS01173">
    <property type="entry name" value="LIPASE_GDXG_HIS"/>
    <property type="match status" value="1"/>
</dbReference>
<dbReference type="RefSeq" id="WP_054900111.1">
    <property type="nucleotide sequence ID" value="NZ_CP060529.1"/>
</dbReference>
<evidence type="ECO:0000259" key="3">
    <source>
        <dbReference type="Pfam" id="PF07859"/>
    </source>
</evidence>
<comment type="caution">
    <text evidence="4">The sequence shown here is derived from an EMBL/GenBank/DDBJ whole genome shotgun (WGS) entry which is preliminary data.</text>
</comment>
<dbReference type="Proteomes" id="UP000553948">
    <property type="component" value="Unassembled WGS sequence"/>
</dbReference>
<sequence>MLHPELEAFLDLAQANAGNEPLHRMSPEQARKVFEQSTEQLRWPVPPGVSVEALQAPARDGWTLPLRLYRPAQVAGTLPVLVYFHGGGFVVGSLDSHDGVCRELSARAGCAVLAVGYRLAPEHRFPVALEDGQDCLAWLAEQGQRLALDLDRVALGGDSAGATLATVLAIEAARLGERAVLTPRAQLLCYPVTDASRQRVSRTLFGEGYLLENETLEWFYGHYARTPQDRQDWRFSPLLADDLSGVAPAIVALAGLDPLLDEGLAYAERLRAAGVEVQLLELPGLTHDLLRMAAVVPDVLHVHERLCQALARLLAADRAVA</sequence>
<accession>A0A7W2KX77</accession>
<dbReference type="Pfam" id="PF07859">
    <property type="entry name" value="Abhydrolase_3"/>
    <property type="match status" value="1"/>
</dbReference>
<dbReference type="Gene3D" id="3.40.50.1820">
    <property type="entry name" value="alpha/beta hydrolase"/>
    <property type="match status" value="1"/>
</dbReference>
<dbReference type="InterPro" id="IPR050300">
    <property type="entry name" value="GDXG_lipolytic_enzyme"/>
</dbReference>
<reference evidence="4 5" key="1">
    <citation type="submission" date="2020-07" db="EMBL/GenBank/DDBJ databases">
        <title>Diversity of carbapenemase encoding genes among Pseudomonas putida group clinical isolates in a tertiary Brazilian hospital.</title>
        <authorList>
            <person name="Alberto-Lei F."/>
            <person name="Nodari C.S."/>
            <person name="Streling A.P."/>
            <person name="Paulino J.T."/>
            <person name="Bessa-Neto F.O."/>
            <person name="Cayo R."/>
            <person name="Gales A.C."/>
        </authorList>
    </citation>
    <scope>NUCLEOTIDE SEQUENCE [LARGE SCALE GENOMIC DNA]</scope>
    <source>
        <strain evidence="4 5">12464</strain>
    </source>
</reference>
<dbReference type="InterPro" id="IPR002168">
    <property type="entry name" value="Lipase_GDXG_HIS_AS"/>
</dbReference>
<dbReference type="SUPFAM" id="SSF53474">
    <property type="entry name" value="alpha/beta-Hydrolases"/>
    <property type="match status" value="1"/>
</dbReference>
<dbReference type="InterPro" id="IPR013094">
    <property type="entry name" value="AB_hydrolase_3"/>
</dbReference>
<dbReference type="AlphaFoldDB" id="A0A7W2KX77"/>
<dbReference type="InterPro" id="IPR029058">
    <property type="entry name" value="AB_hydrolase_fold"/>
</dbReference>
<evidence type="ECO:0000313" key="5">
    <source>
        <dbReference type="Proteomes" id="UP000553948"/>
    </source>
</evidence>
<dbReference type="GO" id="GO:0016787">
    <property type="term" value="F:hydrolase activity"/>
    <property type="evidence" value="ECO:0007669"/>
    <property type="project" value="UniProtKB-KW"/>
</dbReference>
<dbReference type="PANTHER" id="PTHR48081:SF8">
    <property type="entry name" value="ALPHA_BETA HYDROLASE FOLD-3 DOMAIN-CONTAINING PROTEIN-RELATED"/>
    <property type="match status" value="1"/>
</dbReference>
<evidence type="ECO:0000313" key="4">
    <source>
        <dbReference type="EMBL" id="MBA6114514.1"/>
    </source>
</evidence>
<proteinExistence type="inferred from homology"/>
<feature type="domain" description="Alpha/beta hydrolase fold-3" evidence="3">
    <location>
        <begin position="81"/>
        <end position="289"/>
    </location>
</feature>
<name>A0A7W2KX77_PSEPU</name>
<dbReference type="PANTHER" id="PTHR48081">
    <property type="entry name" value="AB HYDROLASE SUPERFAMILY PROTEIN C4A8.06C"/>
    <property type="match status" value="1"/>
</dbReference>
<dbReference type="EMBL" id="JACGDG010000002">
    <property type="protein sequence ID" value="MBA6114514.1"/>
    <property type="molecule type" value="Genomic_DNA"/>
</dbReference>
<protein>
    <submittedName>
        <fullName evidence="4">Alpha/beta hydrolase</fullName>
    </submittedName>
</protein>